<keyword evidence="7" id="KW-1185">Reference proteome</keyword>
<evidence type="ECO:0000256" key="1">
    <source>
        <dbReference type="ARBA" id="ARBA00005417"/>
    </source>
</evidence>
<protein>
    <submittedName>
        <fullName evidence="6">Osmoprotectant transport system ATP-binding protein</fullName>
    </submittedName>
</protein>
<dbReference type="AlphaFoldDB" id="A0A1H5V2P5"/>
<sequence length="317" mass="35028">MIELNNLTRSFGDHKAVDNLNLKVETGEICALIGTSGCGKSTTLKMINRLIEPSSGTVLIDGEDIRNQPPEQLRRKIGYAIQGVGLFPHRSVYENIATVPRLLGWSSEQIDARVHELLDLLKMDFDSFAHRKPSRLSGGEQQRIGVARALAAKPDLMLMDEPFGALDPLTRERLQLELKQIQKLLGITIILVTHDIEEAIRLADRIAVMDGGKLLQQATPEELLRNPREGFVSNLVGGEERALRLLSLRSISDLMEPAECFELNAATPSIEASATLRDALARQIWQQSPVLRVTGENGDTCGAISMERLLSLGQRPE</sequence>
<dbReference type="Pfam" id="PF00005">
    <property type="entry name" value="ABC_tran"/>
    <property type="match status" value="1"/>
</dbReference>
<dbReference type="PANTHER" id="PTHR43117:SF5">
    <property type="entry name" value="GLYCINE BETAINE UPTAKE SYSTEM ATP-BINDING PROTEIN YEHX"/>
    <property type="match status" value="1"/>
</dbReference>
<dbReference type="FunFam" id="3.40.50.300:FF:000425">
    <property type="entry name" value="Probable ABC transporter, ATP-binding subunit"/>
    <property type="match status" value="1"/>
</dbReference>
<proteinExistence type="inferred from homology"/>
<dbReference type="PROSITE" id="PS50893">
    <property type="entry name" value="ABC_TRANSPORTER_2"/>
    <property type="match status" value="1"/>
</dbReference>
<keyword evidence="2" id="KW-0813">Transport</keyword>
<evidence type="ECO:0000259" key="5">
    <source>
        <dbReference type="PROSITE" id="PS50893"/>
    </source>
</evidence>
<organism evidence="6 7">
    <name type="scientific">Marinobacterium lutimaris</name>
    <dbReference type="NCBI Taxonomy" id="568106"/>
    <lineage>
        <taxon>Bacteria</taxon>
        <taxon>Pseudomonadati</taxon>
        <taxon>Pseudomonadota</taxon>
        <taxon>Gammaproteobacteria</taxon>
        <taxon>Oceanospirillales</taxon>
        <taxon>Oceanospirillaceae</taxon>
        <taxon>Marinobacterium</taxon>
    </lineage>
</organism>
<evidence type="ECO:0000313" key="7">
    <source>
        <dbReference type="Proteomes" id="UP000236745"/>
    </source>
</evidence>
<dbReference type="GO" id="GO:0015697">
    <property type="term" value="P:quaternary ammonium group transport"/>
    <property type="evidence" value="ECO:0007669"/>
    <property type="project" value="UniProtKB-ARBA"/>
</dbReference>
<dbReference type="RefSeq" id="WP_104001576.1">
    <property type="nucleotide sequence ID" value="NZ_FNVQ01000001.1"/>
</dbReference>
<evidence type="ECO:0000256" key="2">
    <source>
        <dbReference type="ARBA" id="ARBA00022448"/>
    </source>
</evidence>
<dbReference type="PROSITE" id="PS00211">
    <property type="entry name" value="ABC_TRANSPORTER_1"/>
    <property type="match status" value="1"/>
</dbReference>
<accession>A0A1H5V2P5</accession>
<dbReference type="InterPro" id="IPR003439">
    <property type="entry name" value="ABC_transporter-like_ATP-bd"/>
</dbReference>
<dbReference type="SUPFAM" id="SSF52540">
    <property type="entry name" value="P-loop containing nucleoside triphosphate hydrolases"/>
    <property type="match status" value="1"/>
</dbReference>
<dbReference type="Proteomes" id="UP000236745">
    <property type="component" value="Unassembled WGS sequence"/>
</dbReference>
<gene>
    <name evidence="6" type="ORF">SAMN05444390_101601</name>
</gene>
<name>A0A1H5V2P5_9GAMM</name>
<dbReference type="PANTHER" id="PTHR43117">
    <property type="entry name" value="OSMOPROTECTANT IMPORT ATP-BINDING PROTEIN OSMV"/>
    <property type="match status" value="1"/>
</dbReference>
<comment type="similarity">
    <text evidence="1">Belongs to the ABC transporter superfamily.</text>
</comment>
<dbReference type="SMART" id="SM00382">
    <property type="entry name" value="AAA"/>
    <property type="match status" value="1"/>
</dbReference>
<dbReference type="InterPro" id="IPR027417">
    <property type="entry name" value="P-loop_NTPase"/>
</dbReference>
<keyword evidence="3" id="KW-0547">Nucleotide-binding</keyword>
<dbReference type="GO" id="GO:0016887">
    <property type="term" value="F:ATP hydrolysis activity"/>
    <property type="evidence" value="ECO:0007669"/>
    <property type="project" value="InterPro"/>
</dbReference>
<feature type="domain" description="ABC transporter" evidence="5">
    <location>
        <begin position="2"/>
        <end position="236"/>
    </location>
</feature>
<dbReference type="InterPro" id="IPR003593">
    <property type="entry name" value="AAA+_ATPase"/>
</dbReference>
<dbReference type="EMBL" id="FNVQ01000001">
    <property type="protein sequence ID" value="SEF81665.1"/>
    <property type="molecule type" value="Genomic_DNA"/>
</dbReference>
<dbReference type="GO" id="GO:0005524">
    <property type="term" value="F:ATP binding"/>
    <property type="evidence" value="ECO:0007669"/>
    <property type="project" value="UniProtKB-KW"/>
</dbReference>
<evidence type="ECO:0000313" key="6">
    <source>
        <dbReference type="EMBL" id="SEF81665.1"/>
    </source>
</evidence>
<evidence type="ECO:0000256" key="4">
    <source>
        <dbReference type="ARBA" id="ARBA00022840"/>
    </source>
</evidence>
<keyword evidence="4 6" id="KW-0067">ATP-binding</keyword>
<dbReference type="InterPro" id="IPR017871">
    <property type="entry name" value="ABC_transporter-like_CS"/>
</dbReference>
<dbReference type="OrthoDB" id="9802264at2"/>
<dbReference type="Gene3D" id="3.40.50.300">
    <property type="entry name" value="P-loop containing nucleotide triphosphate hydrolases"/>
    <property type="match status" value="1"/>
</dbReference>
<reference evidence="6 7" key="1">
    <citation type="submission" date="2016-10" db="EMBL/GenBank/DDBJ databases">
        <authorList>
            <person name="de Groot N.N."/>
        </authorList>
    </citation>
    <scope>NUCLEOTIDE SEQUENCE [LARGE SCALE GENOMIC DNA]</scope>
    <source>
        <strain evidence="6 7">DSM 22012</strain>
    </source>
</reference>
<evidence type="ECO:0000256" key="3">
    <source>
        <dbReference type="ARBA" id="ARBA00022741"/>
    </source>
</evidence>